<gene>
    <name evidence="7" type="ORF">ACFQGP_09880</name>
</gene>
<keyword evidence="3" id="KW-0520">NAD</keyword>
<accession>A0ABW1RIA0</accession>
<evidence type="ECO:0000259" key="6">
    <source>
        <dbReference type="Pfam" id="PF02826"/>
    </source>
</evidence>
<evidence type="ECO:0000313" key="8">
    <source>
        <dbReference type="Proteomes" id="UP001596289"/>
    </source>
</evidence>
<name>A0ABW1RIA0_9LACO</name>
<evidence type="ECO:0000259" key="5">
    <source>
        <dbReference type="Pfam" id="PF00389"/>
    </source>
</evidence>
<dbReference type="Pfam" id="PF02826">
    <property type="entry name" value="2-Hacid_dh_C"/>
    <property type="match status" value="1"/>
</dbReference>
<dbReference type="InterPro" id="IPR036291">
    <property type="entry name" value="NAD(P)-bd_dom_sf"/>
</dbReference>
<dbReference type="RefSeq" id="WP_125552647.1">
    <property type="nucleotide sequence ID" value="NZ_JBHSSL010000055.1"/>
</dbReference>
<comment type="similarity">
    <text evidence="1 4">Belongs to the D-isomer specific 2-hydroxyacid dehydrogenase family.</text>
</comment>
<comment type="caution">
    <text evidence="7">The sequence shown here is derived from an EMBL/GenBank/DDBJ whole genome shotgun (WGS) entry which is preliminary data.</text>
</comment>
<evidence type="ECO:0000256" key="4">
    <source>
        <dbReference type="RuleBase" id="RU003719"/>
    </source>
</evidence>
<feature type="domain" description="D-isomer specific 2-hydroxyacid dehydrogenase catalytic" evidence="5">
    <location>
        <begin position="29"/>
        <end position="307"/>
    </location>
</feature>
<dbReference type="Proteomes" id="UP001596289">
    <property type="component" value="Unassembled WGS sequence"/>
</dbReference>
<dbReference type="Gene3D" id="3.40.50.720">
    <property type="entry name" value="NAD(P)-binding Rossmann-like Domain"/>
    <property type="match status" value="2"/>
</dbReference>
<protein>
    <submittedName>
        <fullName evidence="7">NAD(P)-dependent oxidoreductase</fullName>
    </submittedName>
</protein>
<keyword evidence="2 4" id="KW-0560">Oxidoreductase</keyword>
<evidence type="ECO:0000313" key="7">
    <source>
        <dbReference type="EMBL" id="MFC6170885.1"/>
    </source>
</evidence>
<dbReference type="InterPro" id="IPR006139">
    <property type="entry name" value="D-isomer_2_OHA_DH_cat_dom"/>
</dbReference>
<organism evidence="7 8">
    <name type="scientific">Loigolactobacillus jiayinensis</name>
    <dbReference type="NCBI Taxonomy" id="2486016"/>
    <lineage>
        <taxon>Bacteria</taxon>
        <taxon>Bacillati</taxon>
        <taxon>Bacillota</taxon>
        <taxon>Bacilli</taxon>
        <taxon>Lactobacillales</taxon>
        <taxon>Lactobacillaceae</taxon>
        <taxon>Loigolactobacillus</taxon>
    </lineage>
</organism>
<evidence type="ECO:0000256" key="1">
    <source>
        <dbReference type="ARBA" id="ARBA00005854"/>
    </source>
</evidence>
<reference evidence="8" key="1">
    <citation type="journal article" date="2019" name="Int. J. Syst. Evol. Microbiol.">
        <title>The Global Catalogue of Microorganisms (GCM) 10K type strain sequencing project: providing services to taxonomists for standard genome sequencing and annotation.</title>
        <authorList>
            <consortium name="The Broad Institute Genomics Platform"/>
            <consortium name="The Broad Institute Genome Sequencing Center for Infectious Disease"/>
            <person name="Wu L."/>
            <person name="Ma J."/>
        </authorList>
    </citation>
    <scope>NUCLEOTIDE SEQUENCE [LARGE SCALE GENOMIC DNA]</scope>
    <source>
        <strain evidence="8">CCM 8904</strain>
    </source>
</reference>
<dbReference type="SUPFAM" id="SSF52283">
    <property type="entry name" value="Formate/glycerate dehydrogenase catalytic domain-like"/>
    <property type="match status" value="1"/>
</dbReference>
<dbReference type="PANTHER" id="PTHR43333:SF1">
    <property type="entry name" value="D-ISOMER SPECIFIC 2-HYDROXYACID DEHYDROGENASE NAD-BINDING DOMAIN-CONTAINING PROTEIN"/>
    <property type="match status" value="1"/>
</dbReference>
<dbReference type="PANTHER" id="PTHR43333">
    <property type="entry name" value="2-HACID_DH_C DOMAIN-CONTAINING PROTEIN"/>
    <property type="match status" value="1"/>
</dbReference>
<feature type="domain" description="D-isomer specific 2-hydroxyacid dehydrogenase NAD-binding" evidence="6">
    <location>
        <begin position="103"/>
        <end position="279"/>
    </location>
</feature>
<dbReference type="EMBL" id="JBHSSL010000055">
    <property type="protein sequence ID" value="MFC6170885.1"/>
    <property type="molecule type" value="Genomic_DNA"/>
</dbReference>
<sequence>MTKILALVKQNAALDHLRAELPAGVQLLTTDQATTADLAQVDIIYGWDAVGQQLVAQADNQVKWVQTISAGVDSLPLAQLQQQHVLLSNTSGIHAEGIAESVLGMLLMHVRGLQVAAVQQTKAQWHKPEHQQLTRLQGKKMLIYGTGHVGQRIAELATAVGMQTSGVNRSGHSAANFMHTYAMAEAQTVAAEADVIVNIMPLTAATKHFFNADFFNQLQRQPIFVNVGRGPSVDTTALLAALQQRQVGFAALDVFEKEPLPADHPLWQQDNVLLMPHLAGIFDGYMRAANQIFLTNLQQFLTNGELKQNQVNLSQGY</sequence>
<dbReference type="InterPro" id="IPR006140">
    <property type="entry name" value="D-isomer_DH_NAD-bd"/>
</dbReference>
<dbReference type="Pfam" id="PF00389">
    <property type="entry name" value="2-Hacid_dh"/>
    <property type="match status" value="1"/>
</dbReference>
<keyword evidence="8" id="KW-1185">Reference proteome</keyword>
<evidence type="ECO:0000256" key="2">
    <source>
        <dbReference type="ARBA" id="ARBA00023002"/>
    </source>
</evidence>
<evidence type="ECO:0000256" key="3">
    <source>
        <dbReference type="ARBA" id="ARBA00023027"/>
    </source>
</evidence>
<proteinExistence type="inferred from homology"/>
<dbReference type="SUPFAM" id="SSF51735">
    <property type="entry name" value="NAD(P)-binding Rossmann-fold domains"/>
    <property type="match status" value="1"/>
</dbReference>